<dbReference type="InterPro" id="IPR050154">
    <property type="entry name" value="UbiB_kinase"/>
</dbReference>
<evidence type="ECO:0000313" key="4">
    <source>
        <dbReference type="EMBL" id="MBE9076049.1"/>
    </source>
</evidence>
<organism evidence="4 5">
    <name type="scientific">Vasconcelosia minhoensis LEGE 07310</name>
    <dbReference type="NCBI Taxonomy" id="915328"/>
    <lineage>
        <taxon>Bacteria</taxon>
        <taxon>Bacillati</taxon>
        <taxon>Cyanobacteriota</taxon>
        <taxon>Cyanophyceae</taxon>
        <taxon>Nodosilineales</taxon>
        <taxon>Cymatolegaceae</taxon>
        <taxon>Vasconcelosia</taxon>
        <taxon>Vasconcelosia minhoensis</taxon>
    </lineage>
</organism>
<dbReference type="CDD" id="cd05121">
    <property type="entry name" value="ABC1_ADCK3-like"/>
    <property type="match status" value="1"/>
</dbReference>
<sequence>MLTPQILTPRIISRQGEIIEVFLRHGWDYMRRLVSGSAPDEPDLPPPAVLRNILIDLGPVYIKLGQLLSTRPDLLSPAYIEALSTLQSTVPPVPAAEMEIFIRQQLAQPPEDLFAEIDYSAIAAGSIGQTHKAVLQSGQPVALKVRRPGIEIQIKRDVDLIKDIARLVATTQFGQRYNVVSLAEEFSTALFAELDFSTEASYTDRLRLSLQNSKWFDPKQLVVPQIVWSLTGPNLLVMEWLEGKPLLTAAIGEGPLLNGAETKRQAVTTLLFRAFFQQYFVNGFFHADPHPGNVFYLKDGRVALLDCGMMGSIDPQTRAALTEMVLAIVNSDAQRCTQLTLQLAEPIKPVNLVQLESDYSRLLSRYYGLNLDQINTAEAFSAILDAGTRNHLRWPANIGLFTKSLANLEGVALQFNPAVNLVEEIRPLMVDLFRQQLIGDDPLQTLLRTGLEFRNLSMSAPRQFGFLLDRLSDETLSWNVNIQSLSSVQRSIEQAANRRAFSTVVAALIIGAAIISTGQQTSQLQWLSNSLFAAATLLGIWLIISILRSGRWR</sequence>
<dbReference type="Proteomes" id="UP000636505">
    <property type="component" value="Unassembled WGS sequence"/>
</dbReference>
<dbReference type="InterPro" id="IPR011009">
    <property type="entry name" value="Kinase-like_dom_sf"/>
</dbReference>
<feature type="domain" description="ABC1 atypical kinase-like" evidence="3">
    <location>
        <begin position="86"/>
        <end position="339"/>
    </location>
</feature>
<dbReference type="InterPro" id="IPR004147">
    <property type="entry name" value="ABC1_dom"/>
</dbReference>
<protein>
    <submittedName>
        <fullName evidence="4">AarF/ABC1/UbiB kinase family protein</fullName>
    </submittedName>
</protein>
<proteinExistence type="inferred from homology"/>
<evidence type="ECO:0000256" key="1">
    <source>
        <dbReference type="ARBA" id="ARBA00009670"/>
    </source>
</evidence>
<accession>A0A8J7AAS4</accession>
<comment type="caution">
    <text evidence="4">The sequence shown here is derived from an EMBL/GenBank/DDBJ whole genome shotgun (WGS) entry which is preliminary data.</text>
</comment>
<dbReference type="SUPFAM" id="SSF56112">
    <property type="entry name" value="Protein kinase-like (PK-like)"/>
    <property type="match status" value="1"/>
</dbReference>
<dbReference type="GO" id="GO:0016301">
    <property type="term" value="F:kinase activity"/>
    <property type="evidence" value="ECO:0007669"/>
    <property type="project" value="UniProtKB-KW"/>
</dbReference>
<name>A0A8J7AAS4_9CYAN</name>
<dbReference type="EMBL" id="JADEXG010000003">
    <property type="protein sequence ID" value="MBE9076049.1"/>
    <property type="molecule type" value="Genomic_DNA"/>
</dbReference>
<keyword evidence="5" id="KW-1185">Reference proteome</keyword>
<gene>
    <name evidence="4" type="ORF">IQ241_01860</name>
</gene>
<keyword evidence="4" id="KW-0418">Kinase</keyword>
<reference evidence="4" key="1">
    <citation type="submission" date="2020-10" db="EMBL/GenBank/DDBJ databases">
        <authorList>
            <person name="Castelo-Branco R."/>
            <person name="Eusebio N."/>
            <person name="Adriana R."/>
            <person name="Vieira A."/>
            <person name="Brugerolle De Fraissinette N."/>
            <person name="Rezende De Castro R."/>
            <person name="Schneider M.P."/>
            <person name="Vasconcelos V."/>
            <person name="Leao P.N."/>
        </authorList>
    </citation>
    <scope>NUCLEOTIDE SEQUENCE</scope>
    <source>
        <strain evidence="4">LEGE 07310</strain>
    </source>
</reference>
<feature type="transmembrane region" description="Helical" evidence="2">
    <location>
        <begin position="524"/>
        <end position="547"/>
    </location>
</feature>
<feature type="transmembrane region" description="Helical" evidence="2">
    <location>
        <begin position="500"/>
        <end position="518"/>
    </location>
</feature>
<comment type="similarity">
    <text evidence="1">Belongs to the protein kinase superfamily. ADCK protein kinase family.</text>
</comment>
<evidence type="ECO:0000259" key="3">
    <source>
        <dbReference type="Pfam" id="PF03109"/>
    </source>
</evidence>
<keyword evidence="2" id="KW-0812">Transmembrane</keyword>
<dbReference type="AlphaFoldDB" id="A0A8J7AAS4"/>
<keyword evidence="2" id="KW-1133">Transmembrane helix</keyword>
<dbReference type="RefSeq" id="WP_193904714.1">
    <property type="nucleotide sequence ID" value="NZ_JADEXG010000003.1"/>
</dbReference>
<keyword evidence="4" id="KW-0808">Transferase</keyword>
<dbReference type="PANTHER" id="PTHR10566">
    <property type="entry name" value="CHAPERONE-ACTIVITY OF BC1 COMPLEX CABC1 -RELATED"/>
    <property type="match status" value="1"/>
</dbReference>
<dbReference type="PANTHER" id="PTHR10566:SF113">
    <property type="entry name" value="PROTEIN ACTIVITY OF BC1 COMPLEX KINASE 7, CHLOROPLASTIC"/>
    <property type="match status" value="1"/>
</dbReference>
<dbReference type="Pfam" id="PF03109">
    <property type="entry name" value="ABC1"/>
    <property type="match status" value="1"/>
</dbReference>
<evidence type="ECO:0000313" key="5">
    <source>
        <dbReference type="Proteomes" id="UP000636505"/>
    </source>
</evidence>
<keyword evidence="2" id="KW-0472">Membrane</keyword>
<evidence type="ECO:0000256" key="2">
    <source>
        <dbReference type="SAM" id="Phobius"/>
    </source>
</evidence>